<sequence>MCLATLGRYLVYIVAPARYSERFETCESLGDCVSWGQILQQDFKLCAKSSNHASSPMTQPRIERVPLYRHIRKSACALRHWVVVWYNNPPEISSRSSSTHRHSSLKLARSHATPILLLDDTTLNALQDAIRAKPAKSRHDAIEICLPDKYIASLIARNGQKKGNKPAAGSKKKKAAGVLDLDHLSDGDNIDDHSDPGKRRAWRDSRSPTQLRVVHDLSRQEKSHVRLCQVLRPRLVVLFPLRYTIHWIAIPSTGSSFMEVVMMMSMMESQRTNSVLLATALGRNGGVGQPAGSFFVSPSRQPARRPEGIKIDDFAAELDATHPERNISRFLPIFRKEELCTVRDILRGGEKFLTSEKIGMKEATAIWFLEKASMEIS</sequence>
<keyword evidence="3" id="KW-1185">Reference proteome</keyword>
<dbReference type="Proteomes" id="UP001219525">
    <property type="component" value="Unassembled WGS sequence"/>
</dbReference>
<name>A0AAD6VH15_9AGAR</name>
<feature type="region of interest" description="Disordered" evidence="1">
    <location>
        <begin position="186"/>
        <end position="208"/>
    </location>
</feature>
<protein>
    <submittedName>
        <fullName evidence="2">Uncharacterized protein</fullName>
    </submittedName>
</protein>
<organism evidence="2 3">
    <name type="scientific">Mycena pura</name>
    <dbReference type="NCBI Taxonomy" id="153505"/>
    <lineage>
        <taxon>Eukaryota</taxon>
        <taxon>Fungi</taxon>
        <taxon>Dikarya</taxon>
        <taxon>Basidiomycota</taxon>
        <taxon>Agaricomycotina</taxon>
        <taxon>Agaricomycetes</taxon>
        <taxon>Agaricomycetidae</taxon>
        <taxon>Agaricales</taxon>
        <taxon>Marasmiineae</taxon>
        <taxon>Mycenaceae</taxon>
        <taxon>Mycena</taxon>
    </lineage>
</organism>
<proteinExistence type="predicted"/>
<accession>A0AAD6VH15</accession>
<comment type="caution">
    <text evidence="2">The sequence shown here is derived from an EMBL/GenBank/DDBJ whole genome shotgun (WGS) entry which is preliminary data.</text>
</comment>
<evidence type="ECO:0000256" key="1">
    <source>
        <dbReference type="SAM" id="MobiDB-lite"/>
    </source>
</evidence>
<feature type="compositionally biased region" description="Basic and acidic residues" evidence="1">
    <location>
        <begin position="186"/>
        <end position="206"/>
    </location>
</feature>
<reference evidence="2" key="1">
    <citation type="submission" date="2023-03" db="EMBL/GenBank/DDBJ databases">
        <title>Massive genome expansion in bonnet fungi (Mycena s.s.) driven by repeated elements and novel gene families across ecological guilds.</title>
        <authorList>
            <consortium name="Lawrence Berkeley National Laboratory"/>
            <person name="Harder C.B."/>
            <person name="Miyauchi S."/>
            <person name="Viragh M."/>
            <person name="Kuo A."/>
            <person name="Thoen E."/>
            <person name="Andreopoulos B."/>
            <person name="Lu D."/>
            <person name="Skrede I."/>
            <person name="Drula E."/>
            <person name="Henrissat B."/>
            <person name="Morin E."/>
            <person name="Kohler A."/>
            <person name="Barry K."/>
            <person name="LaButti K."/>
            <person name="Morin E."/>
            <person name="Salamov A."/>
            <person name="Lipzen A."/>
            <person name="Mereny Z."/>
            <person name="Hegedus B."/>
            <person name="Baldrian P."/>
            <person name="Stursova M."/>
            <person name="Weitz H."/>
            <person name="Taylor A."/>
            <person name="Grigoriev I.V."/>
            <person name="Nagy L.G."/>
            <person name="Martin F."/>
            <person name="Kauserud H."/>
        </authorList>
    </citation>
    <scope>NUCLEOTIDE SEQUENCE</scope>
    <source>
        <strain evidence="2">9144</strain>
    </source>
</reference>
<dbReference type="EMBL" id="JARJCW010000023">
    <property type="protein sequence ID" value="KAJ7212624.1"/>
    <property type="molecule type" value="Genomic_DNA"/>
</dbReference>
<dbReference type="AlphaFoldDB" id="A0AAD6VH15"/>
<evidence type="ECO:0000313" key="3">
    <source>
        <dbReference type="Proteomes" id="UP001219525"/>
    </source>
</evidence>
<gene>
    <name evidence="2" type="ORF">GGX14DRAFT_393524</name>
</gene>
<evidence type="ECO:0000313" key="2">
    <source>
        <dbReference type="EMBL" id="KAJ7212624.1"/>
    </source>
</evidence>